<dbReference type="VEuPathDB" id="TriTrypDB:BSAL_32435"/>
<evidence type="ECO:0000313" key="2">
    <source>
        <dbReference type="Proteomes" id="UP000051952"/>
    </source>
</evidence>
<dbReference type="AlphaFoldDB" id="A0A0S4JJ08"/>
<gene>
    <name evidence="1" type="ORF">BSAL_32435</name>
</gene>
<name>A0A0S4JJ08_BODSA</name>
<evidence type="ECO:0000313" key="1">
    <source>
        <dbReference type="EMBL" id="CUG91510.1"/>
    </source>
</evidence>
<keyword evidence="2" id="KW-1185">Reference proteome</keyword>
<dbReference type="Proteomes" id="UP000051952">
    <property type="component" value="Unassembled WGS sequence"/>
</dbReference>
<protein>
    <submittedName>
        <fullName evidence="1">Uncharacterized protein</fullName>
    </submittedName>
</protein>
<proteinExistence type="predicted"/>
<accession>A0A0S4JJ08</accession>
<sequence>MESSLSLSRKKSRSQLLRATSFQQQSMSAEVSNLFDELSEHERFLGLPDIERLSTRRVLGRDSSSQIRSLTMILESIKSASTKFAHIGHLCETRILLADPSVLDASTSANLLRQNVIQIHEAVEELRSVLSQPLPILVKGNMILFDLLEEPRVQADIKAQVHSNTALSAVGVRSLAAVTPYSNVQFRPKVKDLPAKSAALTMLPSCGHFPFALSSEDASSGSGASLPDRETVAAYQRALTFLRYEYQRQVSFCRKRVDLVKQQKYQPLLEFSHRLLGIFDIPQHLWANEERSCVQVFREVSRLYSETERRELFIFEANLTRPQLNVRSLLSSSFAPVPSYLIAIPESGISREKQLMMISASLHMKRCYDSWIRFADSGKRKRAAIALEQKIRSAFVRSRFLCWYRFLAARMVSSVSSKGRRKSMRRQSTVISADTEPSLPMSPHFSRIPGDSILSGSGAHTASVLSFVENRPATASAEVQAGGRTGGLLIRNTTLQSKRRGV</sequence>
<organism evidence="1 2">
    <name type="scientific">Bodo saltans</name>
    <name type="common">Flagellated protozoan</name>
    <dbReference type="NCBI Taxonomy" id="75058"/>
    <lineage>
        <taxon>Eukaryota</taxon>
        <taxon>Discoba</taxon>
        <taxon>Euglenozoa</taxon>
        <taxon>Kinetoplastea</taxon>
        <taxon>Metakinetoplastina</taxon>
        <taxon>Eubodonida</taxon>
        <taxon>Bodonidae</taxon>
        <taxon>Bodo</taxon>
    </lineage>
</organism>
<dbReference type="EMBL" id="CYKH01001937">
    <property type="protein sequence ID" value="CUG91510.1"/>
    <property type="molecule type" value="Genomic_DNA"/>
</dbReference>
<reference evidence="2" key="1">
    <citation type="submission" date="2015-09" db="EMBL/GenBank/DDBJ databases">
        <authorList>
            <consortium name="Pathogen Informatics"/>
        </authorList>
    </citation>
    <scope>NUCLEOTIDE SEQUENCE [LARGE SCALE GENOMIC DNA]</scope>
    <source>
        <strain evidence="2">Lake Konstanz</strain>
    </source>
</reference>